<dbReference type="SMART" id="SM00871">
    <property type="entry name" value="AraC_E_bind"/>
    <property type="match status" value="1"/>
</dbReference>
<name>A0A081PCI8_9SPHI</name>
<feature type="domain" description="AraC effector-binding" evidence="1">
    <location>
        <begin position="1"/>
        <end position="149"/>
    </location>
</feature>
<dbReference type="PANTHER" id="PTHR36444:SF2">
    <property type="entry name" value="TRANSCRIPTIONAL REGULATOR PROTEIN YOBU-RELATED"/>
    <property type="match status" value="1"/>
</dbReference>
<proteinExistence type="predicted"/>
<dbReference type="AlphaFoldDB" id="A0A081PCI8"/>
<dbReference type="OrthoDB" id="9801008at2"/>
<dbReference type="eggNOG" id="COG3708">
    <property type="taxonomic scope" value="Bacteria"/>
</dbReference>
<sequence length="150" mass="16894">MRIEETYIIGLPVRTTNENGQSAKDIPLLWERFFSENIAAGIPGTTGPEVYCIYTDYEDDYTKPYTTILGCPVADLSQIPEGLTGHTIAAGNYKHFQAKGKLNEGIVYKEWTGIWNSDIQRTYDSDFEIYGEKAQDPENATVDIFISVPR</sequence>
<evidence type="ECO:0000313" key="2">
    <source>
        <dbReference type="EMBL" id="KEQ28411.1"/>
    </source>
</evidence>
<dbReference type="Gene3D" id="3.20.80.10">
    <property type="entry name" value="Regulatory factor, effector binding domain"/>
    <property type="match status" value="1"/>
</dbReference>
<evidence type="ECO:0000259" key="1">
    <source>
        <dbReference type="SMART" id="SM00871"/>
    </source>
</evidence>
<dbReference type="SUPFAM" id="SSF55136">
    <property type="entry name" value="Probable bacterial effector-binding domain"/>
    <property type="match status" value="1"/>
</dbReference>
<dbReference type="PANTHER" id="PTHR36444">
    <property type="entry name" value="TRANSCRIPTIONAL REGULATOR PROTEIN YOBU-RELATED"/>
    <property type="match status" value="1"/>
</dbReference>
<dbReference type="Pfam" id="PF14526">
    <property type="entry name" value="Cass2"/>
    <property type="match status" value="1"/>
</dbReference>
<dbReference type="RefSeq" id="WP_037444289.1">
    <property type="nucleotide sequence ID" value="NZ_JNFF01000116.1"/>
</dbReference>
<accession>A0A081PCI8</accession>
<comment type="caution">
    <text evidence="2">The sequence shown here is derived from an EMBL/GenBank/DDBJ whole genome shotgun (WGS) entry which is preliminary data.</text>
</comment>
<dbReference type="EMBL" id="JNFF01000116">
    <property type="protein sequence ID" value="KEQ28411.1"/>
    <property type="molecule type" value="Genomic_DNA"/>
</dbReference>
<reference evidence="2 3" key="1">
    <citation type="journal article" date="1992" name="Int. J. Syst. Bacteriol.">
        <title>Sphingobacterium antarcticus sp. nov. a Psychrotrophic Bacterium from the Soils of Schirmacher Oasis, Antarctica.</title>
        <authorList>
            <person name="Shivaji S."/>
            <person name="Ray M.K."/>
            <person name="Rao N.S."/>
            <person name="Saiserr L."/>
            <person name="Jagannadham M.V."/>
            <person name="Kumar G.S."/>
            <person name="Reddy G."/>
            <person name="Bhargava P.M."/>
        </authorList>
    </citation>
    <scope>NUCLEOTIDE SEQUENCE [LARGE SCALE GENOMIC DNA]</scope>
    <source>
        <strain evidence="2 3">4BY</strain>
    </source>
</reference>
<dbReference type="InterPro" id="IPR029441">
    <property type="entry name" value="Cass2"/>
</dbReference>
<keyword evidence="3" id="KW-1185">Reference proteome</keyword>
<dbReference type="InterPro" id="IPR053182">
    <property type="entry name" value="YobU-like_regulator"/>
</dbReference>
<dbReference type="InterPro" id="IPR010499">
    <property type="entry name" value="AraC_E-bd"/>
</dbReference>
<organism evidence="2 3">
    <name type="scientific">Pedobacter antarcticus 4BY</name>
    <dbReference type="NCBI Taxonomy" id="1358423"/>
    <lineage>
        <taxon>Bacteria</taxon>
        <taxon>Pseudomonadati</taxon>
        <taxon>Bacteroidota</taxon>
        <taxon>Sphingobacteriia</taxon>
        <taxon>Sphingobacteriales</taxon>
        <taxon>Sphingobacteriaceae</taxon>
        <taxon>Pedobacter</taxon>
    </lineage>
</organism>
<protein>
    <submittedName>
        <fullName evidence="2">Transcriptional regulator</fullName>
    </submittedName>
</protein>
<dbReference type="Proteomes" id="UP000028007">
    <property type="component" value="Unassembled WGS sequence"/>
</dbReference>
<dbReference type="InterPro" id="IPR011256">
    <property type="entry name" value="Reg_factor_effector_dom_sf"/>
</dbReference>
<gene>
    <name evidence="2" type="ORF">N180_01910</name>
</gene>
<evidence type="ECO:0000313" key="3">
    <source>
        <dbReference type="Proteomes" id="UP000028007"/>
    </source>
</evidence>